<evidence type="ECO:0000256" key="1">
    <source>
        <dbReference type="ARBA" id="ARBA00008791"/>
    </source>
</evidence>
<dbReference type="PANTHER" id="PTHR46553">
    <property type="entry name" value="ADENINE NUCLEOTIDE ALPHA HYDROLASES-LIKE SUPERFAMILY PROTEIN"/>
    <property type="match status" value="1"/>
</dbReference>
<feature type="domain" description="UspA" evidence="2">
    <location>
        <begin position="7"/>
        <end position="137"/>
    </location>
</feature>
<feature type="domain" description="UspA" evidence="2">
    <location>
        <begin position="151"/>
        <end position="284"/>
    </location>
</feature>
<dbReference type="InterPro" id="IPR006016">
    <property type="entry name" value="UspA"/>
</dbReference>
<gene>
    <name evidence="3" type="ORF">GCM10017559_03890</name>
</gene>
<comment type="similarity">
    <text evidence="1">Belongs to the universal stress protein A family.</text>
</comment>
<reference evidence="3 4" key="1">
    <citation type="journal article" date="2019" name="Int. J. Syst. Evol. Microbiol.">
        <title>The Global Catalogue of Microorganisms (GCM) 10K type strain sequencing project: providing services to taxonomists for standard genome sequencing and annotation.</title>
        <authorList>
            <consortium name="The Broad Institute Genomics Platform"/>
            <consortium name="The Broad Institute Genome Sequencing Center for Infectious Disease"/>
            <person name="Wu L."/>
            <person name="Ma J."/>
        </authorList>
    </citation>
    <scope>NUCLEOTIDE SEQUENCE [LARGE SCALE GENOMIC DNA]</scope>
    <source>
        <strain evidence="3 4">JCM 3106</strain>
    </source>
</reference>
<dbReference type="InterPro" id="IPR006015">
    <property type="entry name" value="Universal_stress_UspA"/>
</dbReference>
<evidence type="ECO:0000313" key="3">
    <source>
        <dbReference type="EMBL" id="GAA2987330.1"/>
    </source>
</evidence>
<dbReference type="RefSeq" id="WP_344887299.1">
    <property type="nucleotide sequence ID" value="NZ_BAAAWD010000002.1"/>
</dbReference>
<name>A0ABN3XQ82_9ACTN</name>
<dbReference type="Pfam" id="PF00582">
    <property type="entry name" value="Usp"/>
    <property type="match status" value="2"/>
</dbReference>
<protein>
    <submittedName>
        <fullName evidence="3">Universal stress protein</fullName>
    </submittedName>
</protein>
<keyword evidence="4" id="KW-1185">Reference proteome</keyword>
<dbReference type="EMBL" id="BAAAWD010000002">
    <property type="protein sequence ID" value="GAA2987330.1"/>
    <property type="molecule type" value="Genomic_DNA"/>
</dbReference>
<dbReference type="PANTHER" id="PTHR46553:SF3">
    <property type="entry name" value="ADENINE NUCLEOTIDE ALPHA HYDROLASES-LIKE SUPERFAMILY PROTEIN"/>
    <property type="match status" value="1"/>
</dbReference>
<sequence>MTRRNGIVIGYDGSNSPLRDLEWAAEEAELRRLPLMITHTWRWPYGEADGEARLHLSKAAEHVLLHGVKCAHAHRADIEVVTDLHEGSAAQRLVELSADAELLVVGSHDLGVAARLMTGSVAAFVAAHARSAVIVVRGADRMSLLSEPGPVVVGVKDTTGDAVLDFAFREAVLRRLPLRVVHAGHPRPLAWGIAMAPVPDLEDSARACRDRVEERLAPWRHRYAEVPVDICSATTAPREALLAASADAALVVAGRGRAASRTGHLGAITGSLVRHASCPVAVVPAQEDGSRTAPPAGEAKAP</sequence>
<evidence type="ECO:0000313" key="4">
    <source>
        <dbReference type="Proteomes" id="UP001499930"/>
    </source>
</evidence>
<dbReference type="InterPro" id="IPR014729">
    <property type="entry name" value="Rossmann-like_a/b/a_fold"/>
</dbReference>
<accession>A0ABN3XQ82</accession>
<dbReference type="Gene3D" id="3.40.50.620">
    <property type="entry name" value="HUPs"/>
    <property type="match status" value="2"/>
</dbReference>
<dbReference type="PRINTS" id="PR01438">
    <property type="entry name" value="UNVRSLSTRESS"/>
</dbReference>
<proteinExistence type="inferred from homology"/>
<organism evidence="3 4">
    <name type="scientific">Streptosporangium longisporum</name>
    <dbReference type="NCBI Taxonomy" id="46187"/>
    <lineage>
        <taxon>Bacteria</taxon>
        <taxon>Bacillati</taxon>
        <taxon>Actinomycetota</taxon>
        <taxon>Actinomycetes</taxon>
        <taxon>Streptosporangiales</taxon>
        <taxon>Streptosporangiaceae</taxon>
        <taxon>Streptosporangium</taxon>
    </lineage>
</organism>
<dbReference type="Proteomes" id="UP001499930">
    <property type="component" value="Unassembled WGS sequence"/>
</dbReference>
<comment type="caution">
    <text evidence="3">The sequence shown here is derived from an EMBL/GenBank/DDBJ whole genome shotgun (WGS) entry which is preliminary data.</text>
</comment>
<dbReference type="SUPFAM" id="SSF52402">
    <property type="entry name" value="Adenine nucleotide alpha hydrolases-like"/>
    <property type="match status" value="2"/>
</dbReference>
<evidence type="ECO:0000259" key="2">
    <source>
        <dbReference type="Pfam" id="PF00582"/>
    </source>
</evidence>